<keyword evidence="1" id="KW-1133">Transmembrane helix</keyword>
<dbReference type="EMBL" id="MN822299">
    <property type="protein sequence ID" value="QYA17642.1"/>
    <property type="molecule type" value="Genomic_DNA"/>
</dbReference>
<protein>
    <submittedName>
        <fullName evidence="2">NADH dehydrogenase subunit 2</fullName>
    </submittedName>
</protein>
<evidence type="ECO:0000256" key="1">
    <source>
        <dbReference type="SAM" id="Phobius"/>
    </source>
</evidence>
<reference evidence="2" key="1">
    <citation type="submission" date="2019-12" db="EMBL/GenBank/DDBJ databases">
        <title>Laevapex fuscus from NM.</title>
        <authorList>
            <person name="Kamel B."/>
            <person name="Adema C.M."/>
        </authorList>
    </citation>
    <scope>NUCLEOTIDE SEQUENCE</scope>
    <source>
        <strain evidence="2">A_19</strain>
    </source>
</reference>
<proteinExistence type="predicted"/>
<feature type="transmembrane region" description="Helical" evidence="1">
    <location>
        <begin position="177"/>
        <end position="207"/>
    </location>
</feature>
<dbReference type="AlphaFoldDB" id="A0A8F8KKB9"/>
<feature type="transmembrane region" description="Helical" evidence="1">
    <location>
        <begin position="111"/>
        <end position="131"/>
    </location>
</feature>
<evidence type="ECO:0000313" key="2">
    <source>
        <dbReference type="EMBL" id="QYA17642.1"/>
    </source>
</evidence>
<feature type="transmembrane region" description="Helical" evidence="1">
    <location>
        <begin position="219"/>
        <end position="238"/>
    </location>
</feature>
<feature type="transmembrane region" description="Helical" evidence="1">
    <location>
        <begin position="6"/>
        <end position="22"/>
    </location>
</feature>
<name>A0A8F8KKB9_9TREM</name>
<feature type="transmembrane region" description="Helical" evidence="1">
    <location>
        <begin position="80"/>
        <end position="99"/>
    </location>
</feature>
<organism evidence="2">
    <name type="scientific">Echinostomatidae sp. MSB para 30070</name>
    <dbReference type="NCBI Taxonomy" id="2861869"/>
    <lineage>
        <taxon>Eukaryota</taxon>
        <taxon>Metazoa</taxon>
        <taxon>Spiralia</taxon>
        <taxon>Lophotrochozoa</taxon>
        <taxon>Platyhelminthes</taxon>
        <taxon>Trematoda</taxon>
        <taxon>Digenea</taxon>
        <taxon>Plagiorchiida</taxon>
        <taxon>Echinostomata</taxon>
        <taxon>Echinostomatoidea</taxon>
        <taxon>Echinostomatidae</taxon>
    </lineage>
</organism>
<feature type="transmembrane region" description="Helical" evidence="1">
    <location>
        <begin position="138"/>
        <end position="157"/>
    </location>
</feature>
<gene>
    <name evidence="2" type="primary">nad2</name>
</gene>
<keyword evidence="1" id="KW-0812">Transmembrane</keyword>
<keyword evidence="2" id="KW-0496">Mitochondrion</keyword>
<sequence length="288" mass="32313">MRGLVVSLFGVVGVACFSVLMFSSNNLSFFWLFLELATLCVIPLFFLAGEEGVLVGLFNYIVISSISSSLMLCGILSSELLVLLIIGLLLKFGLFPFWGWVYKVGLGSNWLVLWVISTFLKSPVFLFPFFLSCGGYSLVNYVCCITFLGLSVLFWLYSLNWFACWCHMMLSSSAALVAMSGVLSADVLAAIFFVYCVWCSMVVVFFAFYEDGFLGGLGYYFWFCFLLISMPVSVSIFYKLVMVVGVYSCWFVVLPCWVIYSVSEQFYLLKFVMSFSLPKSSGCFVSEV</sequence>
<accession>A0A8F8KKB9</accession>
<dbReference type="PROSITE" id="PS51257">
    <property type="entry name" value="PROKAR_LIPOPROTEIN"/>
    <property type="match status" value="1"/>
</dbReference>
<feature type="transmembrane region" description="Helical" evidence="1">
    <location>
        <begin position="29"/>
        <end position="48"/>
    </location>
</feature>
<geneLocation type="mitochondrion" evidence="2"/>
<keyword evidence="1" id="KW-0472">Membrane</keyword>
<feature type="transmembrane region" description="Helical" evidence="1">
    <location>
        <begin position="244"/>
        <end position="263"/>
    </location>
</feature>
<feature type="transmembrane region" description="Helical" evidence="1">
    <location>
        <begin position="54"/>
        <end position="73"/>
    </location>
</feature>